<keyword evidence="2" id="KW-0805">Transcription regulation</keyword>
<evidence type="ECO:0000256" key="3">
    <source>
        <dbReference type="ARBA" id="ARBA00023125"/>
    </source>
</evidence>
<dbReference type="Pfam" id="PF03466">
    <property type="entry name" value="LysR_substrate"/>
    <property type="match status" value="1"/>
</dbReference>
<dbReference type="SUPFAM" id="SSF46785">
    <property type="entry name" value="Winged helix' DNA-binding domain"/>
    <property type="match status" value="1"/>
</dbReference>
<dbReference type="PANTHER" id="PTHR30126:SF91">
    <property type="entry name" value="LYSR FAMILY TRANSCRIPTIONAL REGULATOR"/>
    <property type="match status" value="1"/>
</dbReference>
<dbReference type="EMBL" id="CP058214">
    <property type="protein sequence ID" value="QPC43969.1"/>
    <property type="molecule type" value="Genomic_DNA"/>
</dbReference>
<dbReference type="PRINTS" id="PR00039">
    <property type="entry name" value="HTHLYSR"/>
</dbReference>
<dbReference type="PANTHER" id="PTHR30126">
    <property type="entry name" value="HTH-TYPE TRANSCRIPTIONAL REGULATOR"/>
    <property type="match status" value="1"/>
</dbReference>
<dbReference type="Gene3D" id="1.10.10.10">
    <property type="entry name" value="Winged helix-like DNA-binding domain superfamily/Winged helix DNA-binding domain"/>
    <property type="match status" value="1"/>
</dbReference>
<dbReference type="Gene3D" id="3.40.190.290">
    <property type="match status" value="1"/>
</dbReference>
<evidence type="ECO:0000313" key="6">
    <source>
        <dbReference type="EMBL" id="QPC43969.1"/>
    </source>
</evidence>
<dbReference type="AlphaFoldDB" id="A0A7S8C688"/>
<dbReference type="FunFam" id="1.10.10.10:FF:000001">
    <property type="entry name" value="LysR family transcriptional regulator"/>
    <property type="match status" value="1"/>
</dbReference>
<evidence type="ECO:0000256" key="1">
    <source>
        <dbReference type="ARBA" id="ARBA00009437"/>
    </source>
</evidence>
<evidence type="ECO:0000256" key="2">
    <source>
        <dbReference type="ARBA" id="ARBA00023015"/>
    </source>
</evidence>
<protein>
    <submittedName>
        <fullName evidence="6">LysR family transcriptional regulator</fullName>
    </submittedName>
</protein>
<name>A0A7S8C688_9HYPH</name>
<dbReference type="InterPro" id="IPR036390">
    <property type="entry name" value="WH_DNA-bd_sf"/>
</dbReference>
<dbReference type="KEGG" id="kmn:HW532_15485"/>
<dbReference type="SUPFAM" id="SSF53850">
    <property type="entry name" value="Periplasmic binding protein-like II"/>
    <property type="match status" value="1"/>
</dbReference>
<feature type="domain" description="HTH lysR-type" evidence="5">
    <location>
        <begin position="5"/>
        <end position="63"/>
    </location>
</feature>
<dbReference type="Proteomes" id="UP000593594">
    <property type="component" value="Chromosome"/>
</dbReference>
<organism evidence="6 7">
    <name type="scientific">Kaustia mangrovi</name>
    <dbReference type="NCBI Taxonomy" id="2593653"/>
    <lineage>
        <taxon>Bacteria</taxon>
        <taxon>Pseudomonadati</taxon>
        <taxon>Pseudomonadota</taxon>
        <taxon>Alphaproteobacteria</taxon>
        <taxon>Hyphomicrobiales</taxon>
        <taxon>Parvibaculaceae</taxon>
        <taxon>Kaustia</taxon>
    </lineage>
</organism>
<dbReference type="GO" id="GO:0003700">
    <property type="term" value="F:DNA-binding transcription factor activity"/>
    <property type="evidence" value="ECO:0007669"/>
    <property type="project" value="InterPro"/>
</dbReference>
<proteinExistence type="inferred from homology"/>
<evidence type="ECO:0000313" key="7">
    <source>
        <dbReference type="Proteomes" id="UP000593594"/>
    </source>
</evidence>
<evidence type="ECO:0000256" key="4">
    <source>
        <dbReference type="ARBA" id="ARBA00023163"/>
    </source>
</evidence>
<keyword evidence="7" id="KW-1185">Reference proteome</keyword>
<gene>
    <name evidence="6" type="ORF">HW532_15485</name>
</gene>
<dbReference type="Pfam" id="PF00126">
    <property type="entry name" value="HTH_1"/>
    <property type="match status" value="1"/>
</dbReference>
<dbReference type="InterPro" id="IPR036388">
    <property type="entry name" value="WH-like_DNA-bd_sf"/>
</dbReference>
<dbReference type="PROSITE" id="PS50931">
    <property type="entry name" value="HTH_LYSR"/>
    <property type="match status" value="1"/>
</dbReference>
<keyword evidence="3" id="KW-0238">DNA-binding</keyword>
<keyword evidence="4" id="KW-0804">Transcription</keyword>
<dbReference type="InterPro" id="IPR000847">
    <property type="entry name" value="LysR_HTH_N"/>
</dbReference>
<accession>A0A7S8C688</accession>
<evidence type="ECO:0000259" key="5">
    <source>
        <dbReference type="PROSITE" id="PS50931"/>
    </source>
</evidence>
<dbReference type="InterPro" id="IPR005119">
    <property type="entry name" value="LysR_subst-bd"/>
</dbReference>
<dbReference type="GO" id="GO:0000976">
    <property type="term" value="F:transcription cis-regulatory region binding"/>
    <property type="evidence" value="ECO:0007669"/>
    <property type="project" value="TreeGrafter"/>
</dbReference>
<comment type="similarity">
    <text evidence="1">Belongs to the LysR transcriptional regulatory family.</text>
</comment>
<reference evidence="6 7" key="1">
    <citation type="submission" date="2020-06" db="EMBL/GenBank/DDBJ databases">
        <title>Genome sequence of 2 isolates from Red Sea Mangroves.</title>
        <authorList>
            <person name="Sefrji F."/>
            <person name="Michoud G."/>
            <person name="Merlino G."/>
            <person name="Daffonchio D."/>
        </authorList>
    </citation>
    <scope>NUCLEOTIDE SEQUENCE [LARGE SCALE GENOMIC DNA]</scope>
    <source>
        <strain evidence="6 7">R1DC25</strain>
    </source>
</reference>
<dbReference type="RefSeq" id="WP_213161330.1">
    <property type="nucleotide sequence ID" value="NZ_CP058214.1"/>
</dbReference>
<sequence>MPPHPTLDQLQVFVAVAETGSFSAAARRLNRSQSVISYAIANLEAQLELRLFDREGTREPRLTDGGRAMLADARRIVDDLEELRARSQGLKEGLEGELSAAIDVTLPTQVLAAVLRDFEAQFPTVGLKLQVGALGMVADLVSRGEARIGIGGHLSDLPGGFATTLVGYNMMVPVAAPGHPLAQARPPVPLSVIREHVQLVVIDMSEQTRGQNFNVVSFRTWRLTDVGTKHALILEGLGWGGLPESMVRDDLDAGRLVRLELEPYPETHYPLYAIHTVAHPPGPAGSWMISRVRETLSACPGNHGVGSAQGGA</sequence>